<keyword evidence="1" id="KW-0812">Transmembrane</keyword>
<evidence type="ECO:0000256" key="1">
    <source>
        <dbReference type="SAM" id="Phobius"/>
    </source>
</evidence>
<dbReference type="KEGG" id="jre:109003867"/>
<accession>A0A6P9F176</accession>
<evidence type="ECO:0000313" key="5">
    <source>
        <dbReference type="RefSeq" id="XP_035549708.1"/>
    </source>
</evidence>
<dbReference type="SUPFAM" id="SSF53098">
    <property type="entry name" value="Ribonuclease H-like"/>
    <property type="match status" value="1"/>
</dbReference>
<dbReference type="InterPro" id="IPR044730">
    <property type="entry name" value="RNase_H-like_dom_plant"/>
</dbReference>
<dbReference type="PANTHER" id="PTHR47723">
    <property type="entry name" value="OS05G0353850 PROTEIN"/>
    <property type="match status" value="1"/>
</dbReference>
<keyword evidence="1" id="KW-0472">Membrane</keyword>
<evidence type="ECO:0000259" key="3">
    <source>
        <dbReference type="Pfam" id="PF13966"/>
    </source>
</evidence>
<dbReference type="Gene3D" id="3.30.420.10">
    <property type="entry name" value="Ribonuclease H-like superfamily/Ribonuclease H"/>
    <property type="match status" value="1"/>
</dbReference>
<name>A0A6P9F176_JUGRE</name>
<protein>
    <submittedName>
        <fullName evidence="5">Uncharacterized protein LOC109003867</fullName>
    </submittedName>
</protein>
<gene>
    <name evidence="5" type="primary">LOC109003867</name>
</gene>
<dbReference type="InParanoid" id="A0A6P9F176"/>
<dbReference type="AlphaFoldDB" id="A0A6P9F176"/>
<dbReference type="RefSeq" id="XP_035549708.1">
    <property type="nucleotide sequence ID" value="XM_035693815.1"/>
</dbReference>
<dbReference type="PANTHER" id="PTHR47723:SF19">
    <property type="entry name" value="POLYNUCLEOTIDYL TRANSFERASE, RIBONUCLEASE H-LIKE SUPERFAMILY PROTEIN"/>
    <property type="match status" value="1"/>
</dbReference>
<dbReference type="InterPro" id="IPR026960">
    <property type="entry name" value="RVT-Znf"/>
</dbReference>
<evidence type="ECO:0000313" key="4">
    <source>
        <dbReference type="Proteomes" id="UP000235220"/>
    </source>
</evidence>
<organism evidence="4 5">
    <name type="scientific">Juglans regia</name>
    <name type="common">English walnut</name>
    <dbReference type="NCBI Taxonomy" id="51240"/>
    <lineage>
        <taxon>Eukaryota</taxon>
        <taxon>Viridiplantae</taxon>
        <taxon>Streptophyta</taxon>
        <taxon>Embryophyta</taxon>
        <taxon>Tracheophyta</taxon>
        <taxon>Spermatophyta</taxon>
        <taxon>Magnoliopsida</taxon>
        <taxon>eudicotyledons</taxon>
        <taxon>Gunneridae</taxon>
        <taxon>Pentapetalae</taxon>
        <taxon>rosids</taxon>
        <taxon>fabids</taxon>
        <taxon>Fagales</taxon>
        <taxon>Juglandaceae</taxon>
        <taxon>Juglans</taxon>
    </lineage>
</organism>
<dbReference type="Proteomes" id="UP000235220">
    <property type="component" value="Chromosome 9"/>
</dbReference>
<dbReference type="GO" id="GO:0003676">
    <property type="term" value="F:nucleic acid binding"/>
    <property type="evidence" value="ECO:0007669"/>
    <property type="project" value="InterPro"/>
</dbReference>
<dbReference type="CDD" id="cd06222">
    <property type="entry name" value="RNase_H_like"/>
    <property type="match status" value="1"/>
</dbReference>
<dbReference type="InterPro" id="IPR012337">
    <property type="entry name" value="RNaseH-like_sf"/>
</dbReference>
<dbReference type="InterPro" id="IPR053151">
    <property type="entry name" value="RNase_H-like"/>
</dbReference>
<dbReference type="GO" id="GO:0004523">
    <property type="term" value="F:RNA-DNA hybrid ribonuclease activity"/>
    <property type="evidence" value="ECO:0007669"/>
    <property type="project" value="InterPro"/>
</dbReference>
<keyword evidence="1" id="KW-1133">Transmembrane helix</keyword>
<dbReference type="Pfam" id="PF13966">
    <property type="entry name" value="zf-RVT"/>
    <property type="match status" value="1"/>
</dbReference>
<dbReference type="OrthoDB" id="1749932at2759"/>
<dbReference type="GeneID" id="109003867"/>
<dbReference type="InterPro" id="IPR002156">
    <property type="entry name" value="RNaseH_domain"/>
</dbReference>
<dbReference type="Pfam" id="PF13456">
    <property type="entry name" value="RVT_3"/>
    <property type="match status" value="1"/>
</dbReference>
<reference evidence="5" key="1">
    <citation type="submission" date="2025-08" db="UniProtKB">
        <authorList>
            <consortium name="RefSeq"/>
        </authorList>
    </citation>
    <scope>IDENTIFICATION</scope>
    <source>
        <tissue evidence="5">Leaves</tissue>
    </source>
</reference>
<feature type="domain" description="RNase H type-1" evidence="2">
    <location>
        <begin position="193"/>
        <end position="315"/>
    </location>
</feature>
<proteinExistence type="predicted"/>
<sequence length="346" mass="38770">MEEVVGMIKECGGETACLAEVEENRRVQAILEKYEAVSGQRINREKTAMGSQEAESSSASAQRVVLKQLWKMPVPNKIKIFAWRACNDGLPTKENLMKKQVPNDGNCSLCNVAFALCNAIKYDIVATFFALAWGFWFSRNKYIHEQLLLPPHQVATHAISLLKSYRGAHKQSRQQMRDVFKWKPPDPDMLKLNVDGAVFVEMGKDGMGAILRNSSGSVLMAASFSEGDVAEPVHIEVISLFCGLQLYASMGIDQIQVESDCLLAIEAVQQDNMANSLLGCFYSELKKLSSCFRECVFQHVYREANMATHCLAHYARKVDRIIVEGLYSGLFISNLVVWFMSVIIFC</sequence>
<keyword evidence="4" id="KW-1185">Reference proteome</keyword>
<feature type="domain" description="Reverse transcriptase zinc-binding" evidence="3">
    <location>
        <begin position="62"/>
        <end position="112"/>
    </location>
</feature>
<evidence type="ECO:0000259" key="2">
    <source>
        <dbReference type="Pfam" id="PF13456"/>
    </source>
</evidence>
<feature type="transmembrane region" description="Helical" evidence="1">
    <location>
        <begin position="326"/>
        <end position="345"/>
    </location>
</feature>
<dbReference type="InterPro" id="IPR036397">
    <property type="entry name" value="RNaseH_sf"/>
</dbReference>